<dbReference type="Proteomes" id="UP000279307">
    <property type="component" value="Chromosome 11"/>
</dbReference>
<sequence>MTAHDQMRAMLDQLMGTGRNGENNKFQVKYSDSKVCKSFLLACCPHEILSSTRMDLGECPQIHDLALRADYEAAQKKRDHFYDIDAMEHLQNFIADCDRRTEQAKQRLAETQEELSAEVAAKANNVHVLAEEIGKKLAKAEQLGEEGFVEESMKLMGEIDELRKKKNEAEQEYRNSMPASSYQQQKLRVCEVCSAYLGIHDNDRRLADHFGGKLHLGFIKIREKLAELQKTVEERRKEKRESMLDRRRDRDREDRDRDRDRDRNRGGLGFRDRDRDHDRDRDRDRDRERDRDRGDRDRTRDRDRDRERDRDRDRRDRDRRKSRSRSHSRGKRSKRSRSGSYSRRSRSRRSGSNDRKR</sequence>
<dbReference type="InterPro" id="IPR004882">
    <property type="entry name" value="Luc7-rel"/>
</dbReference>
<dbReference type="GO" id="GO:0006376">
    <property type="term" value="P:mRNA splice site recognition"/>
    <property type="evidence" value="ECO:0007669"/>
    <property type="project" value="InterPro"/>
</dbReference>
<feature type="compositionally biased region" description="Basic residues" evidence="3">
    <location>
        <begin position="317"/>
        <end position="350"/>
    </location>
</feature>
<comment type="similarity">
    <text evidence="1">Belongs to the Luc7 family.</text>
</comment>
<gene>
    <name evidence="4" type="ORF">DMN91_011152</name>
</gene>
<accession>A0A3L8DAD1</accession>
<organism evidence="4 5">
    <name type="scientific">Ooceraea biroi</name>
    <name type="common">Clonal raider ant</name>
    <name type="synonym">Cerapachys biroi</name>
    <dbReference type="NCBI Taxonomy" id="2015173"/>
    <lineage>
        <taxon>Eukaryota</taxon>
        <taxon>Metazoa</taxon>
        <taxon>Ecdysozoa</taxon>
        <taxon>Arthropoda</taxon>
        <taxon>Hexapoda</taxon>
        <taxon>Insecta</taxon>
        <taxon>Pterygota</taxon>
        <taxon>Neoptera</taxon>
        <taxon>Endopterygota</taxon>
        <taxon>Hymenoptera</taxon>
        <taxon>Apocrita</taxon>
        <taxon>Aculeata</taxon>
        <taxon>Formicoidea</taxon>
        <taxon>Formicidae</taxon>
        <taxon>Dorylinae</taxon>
        <taxon>Ooceraea</taxon>
    </lineage>
</organism>
<proteinExistence type="inferred from homology"/>
<reference evidence="4 5" key="1">
    <citation type="journal article" date="2018" name="Genome Res.">
        <title>The genomic architecture and molecular evolution of ant odorant receptors.</title>
        <authorList>
            <person name="McKenzie S.K."/>
            <person name="Kronauer D.J.C."/>
        </authorList>
    </citation>
    <scope>NUCLEOTIDE SEQUENCE [LARGE SCALE GENOMIC DNA]</scope>
    <source>
        <strain evidence="4">Clonal line C1</strain>
    </source>
</reference>
<evidence type="ECO:0000256" key="3">
    <source>
        <dbReference type="SAM" id="MobiDB-lite"/>
    </source>
</evidence>
<evidence type="ECO:0000313" key="4">
    <source>
        <dbReference type="EMBL" id="RLU17083.1"/>
    </source>
</evidence>
<protein>
    <submittedName>
        <fullName evidence="4">Uncharacterized protein</fullName>
    </submittedName>
</protein>
<feature type="coiled-coil region" evidence="2">
    <location>
        <begin position="94"/>
        <end position="125"/>
    </location>
</feature>
<dbReference type="EMBL" id="QOIP01000011">
    <property type="protein sequence ID" value="RLU17083.1"/>
    <property type="molecule type" value="Genomic_DNA"/>
</dbReference>
<keyword evidence="2" id="KW-0175">Coiled coil</keyword>
<evidence type="ECO:0000313" key="5">
    <source>
        <dbReference type="Proteomes" id="UP000279307"/>
    </source>
</evidence>
<feature type="compositionally biased region" description="Basic and acidic residues" evidence="3">
    <location>
        <begin position="232"/>
        <end position="316"/>
    </location>
</feature>
<evidence type="ECO:0000256" key="1">
    <source>
        <dbReference type="ARBA" id="ARBA00005655"/>
    </source>
</evidence>
<dbReference type="Pfam" id="PF03194">
    <property type="entry name" value="LUC7"/>
    <property type="match status" value="1"/>
</dbReference>
<feature type="region of interest" description="Disordered" evidence="3">
    <location>
        <begin position="232"/>
        <end position="357"/>
    </location>
</feature>
<dbReference type="GO" id="GO:0003729">
    <property type="term" value="F:mRNA binding"/>
    <property type="evidence" value="ECO:0007669"/>
    <property type="project" value="InterPro"/>
</dbReference>
<comment type="caution">
    <text evidence="4">The sequence shown here is derived from an EMBL/GenBank/DDBJ whole genome shotgun (WGS) entry which is preliminary data.</text>
</comment>
<name>A0A3L8DAD1_OOCBI</name>
<dbReference type="GO" id="GO:0005685">
    <property type="term" value="C:U1 snRNP"/>
    <property type="evidence" value="ECO:0007669"/>
    <property type="project" value="InterPro"/>
</dbReference>
<dbReference type="OrthoDB" id="153872at2759"/>
<dbReference type="AlphaFoldDB" id="A0A3L8DAD1"/>
<dbReference type="PANTHER" id="PTHR12375">
    <property type="entry name" value="RNA-BINDING PROTEIN LUC7-RELATED"/>
    <property type="match status" value="1"/>
</dbReference>
<evidence type="ECO:0000256" key="2">
    <source>
        <dbReference type="SAM" id="Coils"/>
    </source>
</evidence>